<organism evidence="1 2">
    <name type="scientific">Cirrhinus molitorella</name>
    <name type="common">mud carp</name>
    <dbReference type="NCBI Taxonomy" id="172907"/>
    <lineage>
        <taxon>Eukaryota</taxon>
        <taxon>Metazoa</taxon>
        <taxon>Chordata</taxon>
        <taxon>Craniata</taxon>
        <taxon>Vertebrata</taxon>
        <taxon>Euteleostomi</taxon>
        <taxon>Actinopterygii</taxon>
        <taxon>Neopterygii</taxon>
        <taxon>Teleostei</taxon>
        <taxon>Ostariophysi</taxon>
        <taxon>Cypriniformes</taxon>
        <taxon>Cyprinidae</taxon>
        <taxon>Labeoninae</taxon>
        <taxon>Labeonini</taxon>
        <taxon>Cirrhinus</taxon>
    </lineage>
</organism>
<accession>A0ABR3L5P1</accession>
<name>A0ABR3L5P1_9TELE</name>
<reference evidence="1 2" key="1">
    <citation type="submission" date="2023-09" db="EMBL/GenBank/DDBJ databases">
        <authorList>
            <person name="Wang M."/>
        </authorList>
    </citation>
    <scope>NUCLEOTIDE SEQUENCE [LARGE SCALE GENOMIC DNA]</scope>
    <source>
        <strain evidence="1">GT-2023</strain>
        <tissue evidence="1">Liver</tissue>
    </source>
</reference>
<gene>
    <name evidence="1" type="ORF">QQF64_034530</name>
</gene>
<proteinExistence type="predicted"/>
<protein>
    <submittedName>
        <fullName evidence="1">Uncharacterized protein</fullName>
    </submittedName>
</protein>
<dbReference type="EMBL" id="JAYMGO010000031">
    <property type="protein sequence ID" value="KAL1246987.1"/>
    <property type="molecule type" value="Genomic_DNA"/>
</dbReference>
<dbReference type="Proteomes" id="UP001558613">
    <property type="component" value="Unassembled WGS sequence"/>
</dbReference>
<comment type="caution">
    <text evidence="1">The sequence shown here is derived from an EMBL/GenBank/DDBJ whole genome shotgun (WGS) entry which is preliminary data.</text>
</comment>
<evidence type="ECO:0000313" key="2">
    <source>
        <dbReference type="Proteomes" id="UP001558613"/>
    </source>
</evidence>
<evidence type="ECO:0000313" key="1">
    <source>
        <dbReference type="EMBL" id="KAL1246987.1"/>
    </source>
</evidence>
<sequence length="110" mass="12736">MLGLQLDNLNAGQKHHKKVDGEEDVLVYIERNRHVSMSEKIKCECNTDDDELDTSLCANFFQGRDQMCLALRTMLKKQRKKHIKALRCPLVVPCQMARLLDGGDDYRLHH</sequence>
<keyword evidence="2" id="KW-1185">Reference proteome</keyword>